<evidence type="ECO:0000256" key="4">
    <source>
        <dbReference type="ARBA" id="ARBA00023224"/>
    </source>
</evidence>
<evidence type="ECO:0000256" key="3">
    <source>
        <dbReference type="ARBA" id="ARBA00023134"/>
    </source>
</evidence>
<dbReference type="GO" id="GO:0000750">
    <property type="term" value="P:pheromone-dependent signal transduction involved in conjugation with cellular fusion"/>
    <property type="evidence" value="ECO:0007669"/>
    <property type="project" value="TreeGrafter"/>
</dbReference>
<dbReference type="Gene3D" id="3.40.50.300">
    <property type="entry name" value="P-loop containing nucleotide triphosphate hydrolases"/>
    <property type="match status" value="1"/>
</dbReference>
<dbReference type="PROSITE" id="PS51882">
    <property type="entry name" value="G_ALPHA"/>
    <property type="match status" value="1"/>
</dbReference>
<keyword evidence="8" id="KW-1185">Reference proteome</keyword>
<evidence type="ECO:0000313" key="8">
    <source>
        <dbReference type="Proteomes" id="UP001221142"/>
    </source>
</evidence>
<keyword evidence="4" id="KW-0807">Transducer</keyword>
<dbReference type="EMBL" id="JARKIF010000013">
    <property type="protein sequence ID" value="KAJ7624459.1"/>
    <property type="molecule type" value="Genomic_DNA"/>
</dbReference>
<evidence type="ECO:0000256" key="5">
    <source>
        <dbReference type="PIRSR" id="PIRSR601019-1"/>
    </source>
</evidence>
<dbReference type="InterPro" id="IPR011025">
    <property type="entry name" value="GproteinA_insert"/>
</dbReference>
<dbReference type="AlphaFoldDB" id="A0AAD7FKI5"/>
<dbReference type="PANTHER" id="PTHR10218:SF242">
    <property type="entry name" value="GUANINE NUCLEOTIDE-BINDING PROTEIN ALPHA-1 SUBUNIT"/>
    <property type="match status" value="1"/>
</dbReference>
<dbReference type="GO" id="GO:0046872">
    <property type="term" value="F:metal ion binding"/>
    <property type="evidence" value="ECO:0007669"/>
    <property type="project" value="UniProtKB-KW"/>
</dbReference>
<proteinExistence type="predicted"/>
<dbReference type="Proteomes" id="UP001221142">
    <property type="component" value="Unassembled WGS sequence"/>
</dbReference>
<organism evidence="7 8">
    <name type="scientific">Roridomyces roridus</name>
    <dbReference type="NCBI Taxonomy" id="1738132"/>
    <lineage>
        <taxon>Eukaryota</taxon>
        <taxon>Fungi</taxon>
        <taxon>Dikarya</taxon>
        <taxon>Basidiomycota</taxon>
        <taxon>Agaricomycotina</taxon>
        <taxon>Agaricomycetes</taxon>
        <taxon>Agaricomycetidae</taxon>
        <taxon>Agaricales</taxon>
        <taxon>Marasmiineae</taxon>
        <taxon>Mycenaceae</taxon>
        <taxon>Roridomyces</taxon>
    </lineage>
</organism>
<dbReference type="GO" id="GO:0005834">
    <property type="term" value="C:heterotrimeric G-protein complex"/>
    <property type="evidence" value="ECO:0007669"/>
    <property type="project" value="TreeGrafter"/>
</dbReference>
<dbReference type="CDD" id="cd00066">
    <property type="entry name" value="G-alpha"/>
    <property type="match status" value="1"/>
</dbReference>
<feature type="binding site" evidence="6">
    <location>
        <position position="566"/>
    </location>
    <ligand>
        <name>Mg(2+)</name>
        <dbReference type="ChEBI" id="CHEBI:18420"/>
    </ligand>
</feature>
<feature type="binding site" evidence="6">
    <location>
        <position position="431"/>
    </location>
    <ligand>
        <name>Mg(2+)</name>
        <dbReference type="ChEBI" id="CHEBI:18420"/>
    </ligand>
</feature>
<dbReference type="PRINTS" id="PR00318">
    <property type="entry name" value="GPROTEINA"/>
</dbReference>
<dbReference type="InterPro" id="IPR027417">
    <property type="entry name" value="P-loop_NTPase"/>
</dbReference>
<sequence>MTSTTVALPLPLVPPDPLPLIARAPGTIAPHSTFVGPGRTLHELYSSLGNVAERHANRAAHNLGLGPAAVAERIRLSFGDGEAREESLAQLTSATPRKLEKDCARLVKYASPSEALSTQLEAFQCLVELATRYIGLRHIMCPCVDPQSVGLGEDDLAQSWQRDEAISDLRWNFARNLAAACLADRDLSSLVEGAPPAELGSVLVPSAGISIIERLLVASDCEGASKYSQPLAIRYLGGILELPSFWRQSGPVYRGVVQKLLARSTILLKDLNLDALEPGESMPEEPECDTEGVDIFCEALLVGILTWLPGEKAQTNDETWYPSLYALLQLLRQPRCEDVLPKAAYIAMSSDFRALVATVPECIIEETSEAIIDGEAIPATPEPKKFRWWRRRRDRIPKQAEPEVEAITPADTTAELKAKVLLLGNGESGKSTLLKQMRMIYNLPFSSSEIEHWRQIIFDNMTRGMHYIMEELIDRGLEVPIAHRLEAALMEELYDIGEDEPFQMDYVNAFHTLWNVPVIRAAVQDAMGECAFPENLAYFSAMVNELRASQLYAPTMDDIMHLRIRTVGITETTFRVDGMETAVFDVGGAKSERRKWIHVFDDVTIIILTVGLTGYNRCLIEDRDANQMQDSMAIWDALCHSKWFKPNTAMVLCFTKNDLFEEQVMTSDIIDFFPDFNGPRRDAAAGRKYFGRRFHRLATKAGRIPDRDTFFHVASPTNNQEMRQFMKSVGIIMRERQQASSALKSRLAHLWQV</sequence>
<keyword evidence="6" id="KW-0460">Magnesium</keyword>
<keyword evidence="2 5" id="KW-0547">Nucleotide-binding</keyword>
<evidence type="ECO:0000256" key="6">
    <source>
        <dbReference type="PIRSR" id="PIRSR601019-2"/>
    </source>
</evidence>
<dbReference type="SMART" id="SM00275">
    <property type="entry name" value="G_alpha"/>
    <property type="match status" value="1"/>
</dbReference>
<keyword evidence="3 5" id="KW-0342">GTP-binding</keyword>
<dbReference type="SUPFAM" id="SSF47895">
    <property type="entry name" value="Transducin (alpha subunit), insertion domain"/>
    <property type="match status" value="1"/>
</dbReference>
<dbReference type="SUPFAM" id="SSF52540">
    <property type="entry name" value="P-loop containing nucleoside triphosphate hydrolases"/>
    <property type="match status" value="1"/>
</dbReference>
<dbReference type="GO" id="GO:0031683">
    <property type="term" value="F:G-protein beta/gamma-subunit complex binding"/>
    <property type="evidence" value="ECO:0007669"/>
    <property type="project" value="InterPro"/>
</dbReference>
<dbReference type="Pfam" id="PF00503">
    <property type="entry name" value="G-alpha"/>
    <property type="match status" value="1"/>
</dbReference>
<evidence type="ECO:0000256" key="1">
    <source>
        <dbReference type="ARBA" id="ARBA00022723"/>
    </source>
</evidence>
<dbReference type="InterPro" id="IPR001019">
    <property type="entry name" value="Gprotein_alpha_su"/>
</dbReference>
<dbReference type="GO" id="GO:0005737">
    <property type="term" value="C:cytoplasm"/>
    <property type="evidence" value="ECO:0007669"/>
    <property type="project" value="TreeGrafter"/>
</dbReference>
<keyword evidence="1 6" id="KW-0479">Metal-binding</keyword>
<dbReference type="Gene3D" id="1.10.400.10">
    <property type="entry name" value="GI Alpha 1, domain 2-like"/>
    <property type="match status" value="1"/>
</dbReference>
<dbReference type="GO" id="GO:0003924">
    <property type="term" value="F:GTPase activity"/>
    <property type="evidence" value="ECO:0007669"/>
    <property type="project" value="InterPro"/>
</dbReference>
<dbReference type="FunFam" id="3.40.50.300:FF:000692">
    <property type="entry name" value="Guanine nucleotide-binding protein subunit alpha"/>
    <property type="match status" value="1"/>
</dbReference>
<accession>A0AAD7FKI5</accession>
<dbReference type="GO" id="GO:0007186">
    <property type="term" value="P:G protein-coupled receptor signaling pathway"/>
    <property type="evidence" value="ECO:0007669"/>
    <property type="project" value="InterPro"/>
</dbReference>
<protein>
    <submittedName>
        <fullName evidence="7">G-protein alpha subunit-domain-containing protein</fullName>
    </submittedName>
</protein>
<reference evidence="7" key="1">
    <citation type="submission" date="2023-03" db="EMBL/GenBank/DDBJ databases">
        <title>Massive genome expansion in bonnet fungi (Mycena s.s.) driven by repeated elements and novel gene families across ecological guilds.</title>
        <authorList>
            <consortium name="Lawrence Berkeley National Laboratory"/>
            <person name="Harder C.B."/>
            <person name="Miyauchi S."/>
            <person name="Viragh M."/>
            <person name="Kuo A."/>
            <person name="Thoen E."/>
            <person name="Andreopoulos B."/>
            <person name="Lu D."/>
            <person name="Skrede I."/>
            <person name="Drula E."/>
            <person name="Henrissat B."/>
            <person name="Morin E."/>
            <person name="Kohler A."/>
            <person name="Barry K."/>
            <person name="LaButti K."/>
            <person name="Morin E."/>
            <person name="Salamov A."/>
            <person name="Lipzen A."/>
            <person name="Mereny Z."/>
            <person name="Hegedus B."/>
            <person name="Baldrian P."/>
            <person name="Stursova M."/>
            <person name="Weitz H."/>
            <person name="Taylor A."/>
            <person name="Grigoriev I.V."/>
            <person name="Nagy L.G."/>
            <person name="Martin F."/>
            <person name="Kauserud H."/>
        </authorList>
    </citation>
    <scope>NUCLEOTIDE SEQUENCE</scope>
    <source>
        <strain evidence="7">9284</strain>
    </source>
</reference>
<feature type="binding site" evidence="5">
    <location>
        <begin position="427"/>
        <end position="432"/>
    </location>
    <ligand>
        <name>GTP</name>
        <dbReference type="ChEBI" id="CHEBI:37565"/>
    </ligand>
</feature>
<dbReference type="GO" id="GO:0001664">
    <property type="term" value="F:G protein-coupled receptor binding"/>
    <property type="evidence" value="ECO:0007669"/>
    <property type="project" value="TreeGrafter"/>
</dbReference>
<dbReference type="GO" id="GO:0005525">
    <property type="term" value="F:GTP binding"/>
    <property type="evidence" value="ECO:0007669"/>
    <property type="project" value="UniProtKB-KW"/>
</dbReference>
<gene>
    <name evidence="7" type="ORF">FB45DRAFT_923457</name>
</gene>
<evidence type="ECO:0000313" key="7">
    <source>
        <dbReference type="EMBL" id="KAJ7624459.1"/>
    </source>
</evidence>
<comment type="caution">
    <text evidence="7">The sequence shown here is derived from an EMBL/GenBank/DDBJ whole genome shotgun (WGS) entry which is preliminary data.</text>
</comment>
<dbReference type="PANTHER" id="PTHR10218">
    <property type="entry name" value="GTP-BINDING PROTEIN ALPHA SUBUNIT"/>
    <property type="match status" value="1"/>
</dbReference>
<name>A0AAD7FKI5_9AGAR</name>
<evidence type="ECO:0000256" key="2">
    <source>
        <dbReference type="ARBA" id="ARBA00022741"/>
    </source>
</evidence>